<dbReference type="Gene3D" id="3.90.1210.10">
    <property type="entry name" value="Antifreeze-like/N-acetylneuraminic acid synthase C-terminal domain"/>
    <property type="match status" value="1"/>
</dbReference>
<evidence type="ECO:0000256" key="2">
    <source>
        <dbReference type="ARBA" id="ARBA00022729"/>
    </source>
</evidence>
<dbReference type="Proteomes" id="UP000267250">
    <property type="component" value="Chromosome"/>
</dbReference>
<name>A0A3Q9HRT4_9FIRM</name>
<dbReference type="AlphaFoldDB" id="A0A3Q9HRT4"/>
<protein>
    <submittedName>
        <fullName evidence="5">Flagella basal body P-ring formation protein FlgA</fullName>
    </submittedName>
</protein>
<evidence type="ECO:0000313" key="6">
    <source>
        <dbReference type="Proteomes" id="UP000267250"/>
    </source>
</evidence>
<dbReference type="PANTHER" id="PTHR36307">
    <property type="entry name" value="FLAGELLA BASAL BODY P-RING FORMATION PROTEIN FLGA"/>
    <property type="match status" value="1"/>
</dbReference>
<keyword evidence="2" id="KW-0732">Signal</keyword>
<comment type="subcellular location">
    <subcellularLocation>
        <location evidence="1">Periplasm</location>
    </subcellularLocation>
</comment>
<dbReference type="KEGG" id="aft:BBF96_10895"/>
<dbReference type="RefSeq" id="WP_127017200.1">
    <property type="nucleotide sequence ID" value="NZ_CP016379.1"/>
</dbReference>
<dbReference type="OrthoDB" id="2111166at2"/>
<evidence type="ECO:0000256" key="1">
    <source>
        <dbReference type="ARBA" id="ARBA00004418"/>
    </source>
</evidence>
<keyword evidence="5" id="KW-0966">Cell projection</keyword>
<evidence type="ECO:0000313" key="5">
    <source>
        <dbReference type="EMBL" id="AZR73849.1"/>
    </source>
</evidence>
<keyword evidence="6" id="KW-1185">Reference proteome</keyword>
<dbReference type="Pfam" id="PF13144">
    <property type="entry name" value="ChapFlgA"/>
    <property type="match status" value="1"/>
</dbReference>
<dbReference type="GO" id="GO:0042597">
    <property type="term" value="C:periplasmic space"/>
    <property type="evidence" value="ECO:0007669"/>
    <property type="project" value="UniProtKB-SubCell"/>
</dbReference>
<dbReference type="PANTHER" id="PTHR36307:SF1">
    <property type="entry name" value="FLAGELLA BASAL BODY P-RING FORMATION PROTEIN FLGA"/>
    <property type="match status" value="1"/>
</dbReference>
<dbReference type="NCBIfam" id="TIGR03170">
    <property type="entry name" value="flgA_cterm"/>
    <property type="match status" value="1"/>
</dbReference>
<keyword evidence="5" id="KW-0969">Cilium</keyword>
<accession>A0A3Q9HRT4</accession>
<keyword evidence="3" id="KW-0574">Periplasm</keyword>
<sequence length="325" mass="37094">MKLLNWNTVFVLIILFLFSLMVNGEENVKISFQPEVEVLKERMYLGEIAIIEGEGELVERLKNIDLGPAPLPGGRFTLAPDTILSILKQHGIDIEMINFTNLSHKGIVVKRAAQLLDQKMVMQLVEDYIYRQLSRFNDIRINLVRGFPEIRLPMGDYQVKVGPYQGGELRGYISLPVTIFIDGKVYKRIYLNLEVQIYESVFVTLKPIERKTIITSDMIELRYMDITRISGEPVFSEEELIGKETKRSLSEGTVLLKEYLTEPELIHRNDQVLIVANYGVIHIQTIGRALEDGAKGEWIWVENISSGKKILAMVTDVGQVQVKVE</sequence>
<evidence type="ECO:0000259" key="4">
    <source>
        <dbReference type="SMART" id="SM00858"/>
    </source>
</evidence>
<dbReference type="InterPro" id="IPR017585">
    <property type="entry name" value="SAF_FlgA"/>
</dbReference>
<evidence type="ECO:0000256" key="3">
    <source>
        <dbReference type="ARBA" id="ARBA00022764"/>
    </source>
</evidence>
<organism evidence="5 6">
    <name type="scientific">Anoxybacter fermentans</name>
    <dbReference type="NCBI Taxonomy" id="1323375"/>
    <lineage>
        <taxon>Bacteria</taxon>
        <taxon>Bacillati</taxon>
        <taxon>Bacillota</taxon>
        <taxon>Clostridia</taxon>
        <taxon>Halanaerobiales</taxon>
        <taxon>Anoxybacter</taxon>
    </lineage>
</organism>
<reference evidence="5 6" key="1">
    <citation type="submission" date="2016-07" db="EMBL/GenBank/DDBJ databases">
        <title>Genome and transcriptome analysis of iron-reducing fermentative bacteria Anoxybacter fermentans.</title>
        <authorList>
            <person name="Zeng X."/>
            <person name="Shao Z."/>
        </authorList>
    </citation>
    <scope>NUCLEOTIDE SEQUENCE [LARGE SCALE GENOMIC DNA]</scope>
    <source>
        <strain evidence="5 6">DY22613</strain>
    </source>
</reference>
<dbReference type="InterPro" id="IPR039246">
    <property type="entry name" value="Flagellar_FlgA"/>
</dbReference>
<dbReference type="SMART" id="SM00858">
    <property type="entry name" value="SAF"/>
    <property type="match status" value="1"/>
</dbReference>
<dbReference type="CDD" id="cd11614">
    <property type="entry name" value="SAF_CpaB_FlgA_like"/>
    <property type="match status" value="1"/>
</dbReference>
<dbReference type="EMBL" id="CP016379">
    <property type="protein sequence ID" value="AZR73849.1"/>
    <property type="molecule type" value="Genomic_DNA"/>
</dbReference>
<dbReference type="InterPro" id="IPR013974">
    <property type="entry name" value="SAF"/>
</dbReference>
<keyword evidence="5" id="KW-0282">Flagellum</keyword>
<proteinExistence type="predicted"/>
<gene>
    <name evidence="5" type="ORF">BBF96_10895</name>
</gene>
<dbReference type="Gene3D" id="2.30.30.760">
    <property type="match status" value="1"/>
</dbReference>
<dbReference type="GO" id="GO:0044780">
    <property type="term" value="P:bacterial-type flagellum assembly"/>
    <property type="evidence" value="ECO:0007669"/>
    <property type="project" value="InterPro"/>
</dbReference>
<feature type="domain" description="SAF" evidence="4">
    <location>
        <begin position="199"/>
        <end position="261"/>
    </location>
</feature>